<gene>
    <name evidence="11" type="primary">cobA</name>
    <name evidence="11" type="ORF">IQ260_24425</name>
</gene>
<comment type="function">
    <text evidence="7">Catalyzes the two successive C-2 and C-7 methylation reactions involved in the conversion of uroporphyrinogen III to precorrin-2 via the intermediate formation of precorrin-1. It is a step in the biosynthesis of both cobalamin (vitamin B12) and siroheme.</text>
</comment>
<evidence type="ECO:0000256" key="8">
    <source>
        <dbReference type="RuleBase" id="RU003960"/>
    </source>
</evidence>
<dbReference type="Gene3D" id="3.40.50.10090">
    <property type="match status" value="2"/>
</dbReference>
<dbReference type="Pfam" id="PF02602">
    <property type="entry name" value="HEM4"/>
    <property type="match status" value="1"/>
</dbReference>
<evidence type="ECO:0000259" key="10">
    <source>
        <dbReference type="Pfam" id="PF02602"/>
    </source>
</evidence>
<dbReference type="PANTHER" id="PTHR45790:SF3">
    <property type="entry name" value="S-ADENOSYL-L-METHIONINE-DEPENDENT UROPORPHYRINOGEN III METHYLTRANSFERASE, CHLOROPLASTIC"/>
    <property type="match status" value="1"/>
</dbReference>
<dbReference type="InterPro" id="IPR014777">
    <property type="entry name" value="4pyrrole_Mease_sub1"/>
</dbReference>
<sequence length="517" mass="55593">MIASGKVYLLGAGPGNIDYLTVRGQQVLQQADCLIYDALVDPRLLAHLSPTCNTIHVGKRGGQPSTPQSDINQLLVNHCHRGEQVVRLKSGDPFVFGRAAGEIQALKAASCDFEVIPGVSSALAAPLLNAIPLTDPSLSHGFGVFTAHSLANLDWSSLAKLETLVLLMGGRHLGEICYQLQAHDRHGDTPVAVIQWASQPQQRLWQGTLLNIAQVTKGEQLSPCIIVIGEVVRLREFLSPPAMSDTGVSDGGISSLPLAHKTILVTRAAGQSSSFNPLLTSRGATVIDMPALEIRPPSSWAAVDQALADLQQFDWLILTSANAVNWFLDRLIDQGYDLRQLAHLKLAVVGKKTDRTLIERGLKADFMPADYVADALVEEFPVPLAGLKLLFPRVETGGRDVLVKEFSVQGATVTEVAAYESGCPAAMTAVAVVALRQGRVDAMTFASSKTVRHFKQLMMAEFGEAWMTLIQGVAIASIGPQTTQTCLDELGRVDVEAATYTLDGLTEALVRWASHES</sequence>
<organism evidence="11 12">
    <name type="scientific">Leptolyngbya cf. ectocarpi LEGE 11479</name>
    <dbReference type="NCBI Taxonomy" id="1828722"/>
    <lineage>
        <taxon>Bacteria</taxon>
        <taxon>Bacillati</taxon>
        <taxon>Cyanobacteriota</taxon>
        <taxon>Cyanophyceae</taxon>
        <taxon>Leptolyngbyales</taxon>
        <taxon>Leptolyngbyaceae</taxon>
        <taxon>Leptolyngbya group</taxon>
        <taxon>Leptolyngbya</taxon>
    </lineage>
</organism>
<feature type="domain" description="Tetrapyrrole biosynthesis uroporphyrinogen III synthase" evidence="10">
    <location>
        <begin position="275"/>
        <end position="507"/>
    </location>
</feature>
<dbReference type="InterPro" id="IPR000878">
    <property type="entry name" value="4pyrrol_Mease"/>
</dbReference>
<dbReference type="InterPro" id="IPR014776">
    <property type="entry name" value="4pyrrole_Mease_sub2"/>
</dbReference>
<feature type="domain" description="Tetrapyrrole methylase" evidence="9">
    <location>
        <begin position="6"/>
        <end position="210"/>
    </location>
</feature>
<keyword evidence="12" id="KW-1185">Reference proteome</keyword>
<dbReference type="SUPFAM" id="SSF69618">
    <property type="entry name" value="HemD-like"/>
    <property type="match status" value="1"/>
</dbReference>
<comment type="caution">
    <text evidence="11">The sequence shown here is derived from an EMBL/GenBank/DDBJ whole genome shotgun (WGS) entry which is preliminary data.</text>
</comment>
<evidence type="ECO:0000256" key="7">
    <source>
        <dbReference type="ARBA" id="ARBA00054030"/>
    </source>
</evidence>
<evidence type="ECO:0000256" key="2">
    <source>
        <dbReference type="ARBA" id="ARBA00022603"/>
    </source>
</evidence>
<dbReference type="PANTHER" id="PTHR45790">
    <property type="entry name" value="SIROHEME SYNTHASE-RELATED"/>
    <property type="match status" value="1"/>
</dbReference>
<keyword evidence="4" id="KW-0949">S-adenosyl-L-methionine</keyword>
<dbReference type="GO" id="GO:0032259">
    <property type="term" value="P:methylation"/>
    <property type="evidence" value="ECO:0007669"/>
    <property type="project" value="UniProtKB-KW"/>
</dbReference>
<keyword evidence="3 8" id="KW-0808">Transferase</keyword>
<dbReference type="NCBIfam" id="TIGR01469">
    <property type="entry name" value="cobA_cysG_Cterm"/>
    <property type="match status" value="1"/>
</dbReference>
<comment type="similarity">
    <text evidence="8">Belongs to the precorrin methyltransferase family.</text>
</comment>
<evidence type="ECO:0000256" key="4">
    <source>
        <dbReference type="ARBA" id="ARBA00022691"/>
    </source>
</evidence>
<comment type="pathway">
    <text evidence="6">Porphyrin-containing compound metabolism.</text>
</comment>
<dbReference type="FunFam" id="3.40.1010.10:FF:000001">
    <property type="entry name" value="Siroheme synthase"/>
    <property type="match status" value="1"/>
</dbReference>
<dbReference type="PROSITE" id="PS00840">
    <property type="entry name" value="SUMT_2"/>
    <property type="match status" value="1"/>
</dbReference>
<evidence type="ECO:0000313" key="11">
    <source>
        <dbReference type="EMBL" id="MBE9069793.1"/>
    </source>
</evidence>
<keyword evidence="5" id="KW-0627">Porphyrin biosynthesis</keyword>
<dbReference type="CDD" id="cd11642">
    <property type="entry name" value="SUMT"/>
    <property type="match status" value="1"/>
</dbReference>
<dbReference type="InterPro" id="IPR006366">
    <property type="entry name" value="CobA/CysG_C"/>
</dbReference>
<dbReference type="Proteomes" id="UP000615026">
    <property type="component" value="Unassembled WGS sequence"/>
</dbReference>
<dbReference type="AlphaFoldDB" id="A0A928ZYJ6"/>
<dbReference type="CDD" id="cd06578">
    <property type="entry name" value="HemD"/>
    <property type="match status" value="1"/>
</dbReference>
<dbReference type="InterPro" id="IPR050161">
    <property type="entry name" value="Siro_Cobalamin_biosynth"/>
</dbReference>
<dbReference type="Pfam" id="PF00590">
    <property type="entry name" value="TP_methylase"/>
    <property type="match status" value="1"/>
</dbReference>
<evidence type="ECO:0000256" key="3">
    <source>
        <dbReference type="ARBA" id="ARBA00022679"/>
    </source>
</evidence>
<dbReference type="GO" id="GO:0004852">
    <property type="term" value="F:uroporphyrinogen-III synthase activity"/>
    <property type="evidence" value="ECO:0007669"/>
    <property type="project" value="InterPro"/>
</dbReference>
<name>A0A928ZYJ6_LEPEC</name>
<dbReference type="InterPro" id="IPR003043">
    <property type="entry name" value="Uropor_MeTrfase_CS"/>
</dbReference>
<dbReference type="PROSITE" id="PS00839">
    <property type="entry name" value="SUMT_1"/>
    <property type="match status" value="1"/>
</dbReference>
<dbReference type="RefSeq" id="WP_193995678.1">
    <property type="nucleotide sequence ID" value="NZ_JADEXP010000322.1"/>
</dbReference>
<protein>
    <recommendedName>
        <fullName evidence="1">uroporphyrinogen-III C-methyltransferase</fullName>
        <ecNumber evidence="1">2.1.1.107</ecNumber>
    </recommendedName>
</protein>
<evidence type="ECO:0000256" key="1">
    <source>
        <dbReference type="ARBA" id="ARBA00012162"/>
    </source>
</evidence>
<evidence type="ECO:0000259" key="9">
    <source>
        <dbReference type="Pfam" id="PF00590"/>
    </source>
</evidence>
<evidence type="ECO:0000256" key="5">
    <source>
        <dbReference type="ARBA" id="ARBA00023244"/>
    </source>
</evidence>
<keyword evidence="2 8" id="KW-0489">Methyltransferase</keyword>
<dbReference type="InterPro" id="IPR035996">
    <property type="entry name" value="4pyrrol_Methylase_sf"/>
</dbReference>
<evidence type="ECO:0000256" key="6">
    <source>
        <dbReference type="ARBA" id="ARBA00023444"/>
    </source>
</evidence>
<dbReference type="InterPro" id="IPR036108">
    <property type="entry name" value="4pyrrol_syn_uPrphyn_synt_sf"/>
</dbReference>
<evidence type="ECO:0000313" key="12">
    <source>
        <dbReference type="Proteomes" id="UP000615026"/>
    </source>
</evidence>
<dbReference type="EMBL" id="JADEXP010000322">
    <property type="protein sequence ID" value="MBE9069793.1"/>
    <property type="molecule type" value="Genomic_DNA"/>
</dbReference>
<dbReference type="GO" id="GO:0004851">
    <property type="term" value="F:uroporphyrin-III C-methyltransferase activity"/>
    <property type="evidence" value="ECO:0007669"/>
    <property type="project" value="UniProtKB-EC"/>
</dbReference>
<dbReference type="Gene3D" id="3.40.1010.10">
    <property type="entry name" value="Cobalt-precorrin-4 Transmethylase, Domain 1"/>
    <property type="match status" value="1"/>
</dbReference>
<dbReference type="EC" id="2.1.1.107" evidence="1"/>
<reference evidence="11" key="1">
    <citation type="submission" date="2020-10" db="EMBL/GenBank/DDBJ databases">
        <authorList>
            <person name="Castelo-Branco R."/>
            <person name="Eusebio N."/>
            <person name="Adriana R."/>
            <person name="Vieira A."/>
            <person name="Brugerolle De Fraissinette N."/>
            <person name="Rezende De Castro R."/>
            <person name="Schneider M.P."/>
            <person name="Vasconcelos V."/>
            <person name="Leao P.N."/>
        </authorList>
    </citation>
    <scope>NUCLEOTIDE SEQUENCE</scope>
    <source>
        <strain evidence="11">LEGE 11479</strain>
    </source>
</reference>
<dbReference type="Gene3D" id="3.30.950.10">
    <property type="entry name" value="Methyltransferase, Cobalt-precorrin-4 Transmethylase, Domain 2"/>
    <property type="match status" value="1"/>
</dbReference>
<accession>A0A928ZYJ6</accession>
<dbReference type="InterPro" id="IPR003754">
    <property type="entry name" value="4pyrrol_synth_uPrphyn_synth"/>
</dbReference>
<dbReference type="SUPFAM" id="SSF53790">
    <property type="entry name" value="Tetrapyrrole methylase"/>
    <property type="match status" value="1"/>
</dbReference>
<proteinExistence type="inferred from homology"/>
<dbReference type="NCBIfam" id="NF004790">
    <property type="entry name" value="PRK06136.1"/>
    <property type="match status" value="1"/>
</dbReference>
<dbReference type="GO" id="GO:0019354">
    <property type="term" value="P:siroheme biosynthetic process"/>
    <property type="evidence" value="ECO:0007669"/>
    <property type="project" value="InterPro"/>
</dbReference>